<keyword evidence="8" id="KW-1015">Disulfide bond</keyword>
<evidence type="ECO:0000313" key="13">
    <source>
        <dbReference type="EMBL" id="GGA42942.1"/>
    </source>
</evidence>
<keyword evidence="4" id="KW-0136">Cellulose degradation</keyword>
<gene>
    <name evidence="13" type="ORF">GCM10010917_30370</name>
</gene>
<dbReference type="SUPFAM" id="SSF81296">
    <property type="entry name" value="E set domains"/>
    <property type="match status" value="3"/>
</dbReference>
<keyword evidence="14" id="KW-1185">Reference proteome</keyword>
<name>A0ABQ1GFR8_9BACL</name>
<evidence type="ECO:0000256" key="8">
    <source>
        <dbReference type="RuleBase" id="RU361168"/>
    </source>
</evidence>
<dbReference type="CDD" id="cd14792">
    <property type="entry name" value="GH27"/>
    <property type="match status" value="1"/>
</dbReference>
<keyword evidence="5" id="KW-0119">Carbohydrate metabolism</keyword>
<evidence type="ECO:0000256" key="10">
    <source>
        <dbReference type="SAM" id="SignalP"/>
    </source>
</evidence>
<evidence type="ECO:0000256" key="1">
    <source>
        <dbReference type="ARBA" id="ARBA00009743"/>
    </source>
</evidence>
<dbReference type="InterPro" id="IPR014756">
    <property type="entry name" value="Ig_E-set"/>
</dbReference>
<feature type="compositionally biased region" description="Low complexity" evidence="9">
    <location>
        <begin position="1197"/>
        <end position="1207"/>
    </location>
</feature>
<evidence type="ECO:0000256" key="7">
    <source>
        <dbReference type="ARBA" id="ARBA00023326"/>
    </source>
</evidence>
<dbReference type="InterPro" id="IPR017853">
    <property type="entry name" value="GH"/>
</dbReference>
<feature type="domain" description="Carbohydrate binding X2" evidence="11">
    <location>
        <begin position="777"/>
        <end position="859"/>
    </location>
</feature>
<reference evidence="14" key="1">
    <citation type="journal article" date="2019" name="Int. J. Syst. Evol. Microbiol.">
        <title>The Global Catalogue of Microorganisms (GCM) 10K type strain sequencing project: providing services to taxonomists for standard genome sequencing and annotation.</title>
        <authorList>
            <consortium name="The Broad Institute Genomics Platform"/>
            <consortium name="The Broad Institute Genome Sequencing Center for Infectious Disease"/>
            <person name="Wu L."/>
            <person name="Ma J."/>
        </authorList>
    </citation>
    <scope>NUCLEOTIDE SEQUENCE [LARGE SCALE GENOMIC DNA]</scope>
    <source>
        <strain evidence="14">CGMCC 1.15044</strain>
    </source>
</reference>
<dbReference type="PRINTS" id="PR00740">
    <property type="entry name" value="GLHYDRLASE27"/>
</dbReference>
<feature type="region of interest" description="Disordered" evidence="9">
    <location>
        <begin position="1166"/>
        <end position="1222"/>
    </location>
</feature>
<evidence type="ECO:0000256" key="3">
    <source>
        <dbReference type="ARBA" id="ARBA00022801"/>
    </source>
</evidence>
<evidence type="ECO:0000313" key="14">
    <source>
        <dbReference type="Proteomes" id="UP000609323"/>
    </source>
</evidence>
<dbReference type="InterPro" id="IPR013785">
    <property type="entry name" value="Aldolase_TIM"/>
</dbReference>
<evidence type="ECO:0000256" key="9">
    <source>
        <dbReference type="SAM" id="MobiDB-lite"/>
    </source>
</evidence>
<dbReference type="PANTHER" id="PTHR11452">
    <property type="entry name" value="ALPHA-GALACTOSIDASE/ALPHA-N-ACETYLGALACTOSAMINIDASE"/>
    <property type="match status" value="1"/>
</dbReference>
<evidence type="ECO:0000259" key="12">
    <source>
        <dbReference type="Pfam" id="PF17801"/>
    </source>
</evidence>
<dbReference type="Pfam" id="PF17801">
    <property type="entry name" value="Melibiase_C"/>
    <property type="match status" value="1"/>
</dbReference>
<dbReference type="Pfam" id="PF03442">
    <property type="entry name" value="CBM_X2"/>
    <property type="match status" value="3"/>
</dbReference>
<feature type="compositionally biased region" description="Gly residues" evidence="9">
    <location>
        <begin position="1183"/>
        <end position="1196"/>
    </location>
</feature>
<protein>
    <recommendedName>
        <fullName evidence="8">Alpha-galactosidase</fullName>
        <ecNumber evidence="8">3.2.1.22</ecNumber>
    </recommendedName>
    <alternativeName>
        <fullName evidence="8">Melibiase</fullName>
    </alternativeName>
</protein>
<feature type="domain" description="Carbohydrate binding X2" evidence="11">
    <location>
        <begin position="994"/>
        <end position="1069"/>
    </location>
</feature>
<evidence type="ECO:0000256" key="5">
    <source>
        <dbReference type="ARBA" id="ARBA00023277"/>
    </source>
</evidence>
<evidence type="ECO:0000256" key="2">
    <source>
        <dbReference type="ARBA" id="ARBA00022729"/>
    </source>
</evidence>
<dbReference type="SUPFAM" id="SSF51011">
    <property type="entry name" value="Glycosyl hydrolase domain"/>
    <property type="match status" value="1"/>
</dbReference>
<dbReference type="Gene3D" id="3.20.20.70">
    <property type="entry name" value="Aldolase class I"/>
    <property type="match status" value="1"/>
</dbReference>
<feature type="domain" description="Carbohydrate binding X2" evidence="11">
    <location>
        <begin position="688"/>
        <end position="764"/>
    </location>
</feature>
<dbReference type="InterPro" id="IPR013783">
    <property type="entry name" value="Ig-like_fold"/>
</dbReference>
<dbReference type="RefSeq" id="WP_157739545.1">
    <property type="nucleotide sequence ID" value="NZ_BMHF01000010.1"/>
</dbReference>
<dbReference type="Gene3D" id="2.60.40.1180">
    <property type="entry name" value="Golgi alpha-mannosidase II"/>
    <property type="match status" value="1"/>
</dbReference>
<feature type="compositionally biased region" description="Gly residues" evidence="9">
    <location>
        <begin position="1208"/>
        <end position="1222"/>
    </location>
</feature>
<proteinExistence type="inferred from homology"/>
<keyword evidence="3 8" id="KW-0378">Hydrolase</keyword>
<dbReference type="Pfam" id="PF16499">
    <property type="entry name" value="Melibiase_2"/>
    <property type="match status" value="2"/>
</dbReference>
<feature type="domain" description="Alpha galactosidase C-terminal" evidence="12">
    <location>
        <begin position="379"/>
        <end position="453"/>
    </location>
</feature>
<dbReference type="SUPFAM" id="SSF51445">
    <property type="entry name" value="(Trans)glycosidases"/>
    <property type="match status" value="1"/>
</dbReference>
<comment type="similarity">
    <text evidence="1 8">Belongs to the glycosyl hydrolase 27 family.</text>
</comment>
<sequence length="1222" mass="131767">MRIGMKQLRNLFLVTVVAVAQFGLSVPRSEAAKPEPEAAQTEEAGLAQKPLMGWSSYSLQVYNENGIDWVSADRIKAQSDAMHEKLQPYGYKYINIDAGWNGSFDEYGRPQPKESLYPNGIKDVIDYVHNNGQKIGLYMIPGLGKEVYDQNLPIYGTPYHAQDIVALPLRTADYWGIDYKIDFSKPGAKEYIKSVADQFGEWGIDFLKFDSVTPGSGINNTSIDARDDVRVLSEALKPYNIWLELSWALDINYVETWKKYAQGWRIEWDIESYDGPGTTLTKWENIARLFPDAAKWAREAGPGGWNDFDSLNVGNGSMDGLTPDERKTAMTFWAVSSAQLYIGNDMTNLDSYGLSLLTNPEVIAVNQAGHPGHPVSMDTDQQVWYANNGDGTFSVALFNLADSAAQMKVDWNEIGLSGSASVRDLWSHTDLGTFATGLDDITLEPHASRLFKVTALNGKVSVNDDESGVSYSGSWTRNGGQELTKGSQDAVIDFTDSPSVQTAEMANVDSNAANVDTNAADTAAAAANAVLAADEANTQQSAASEANPTVSQVVYINDTDSRIVYGKEADTGSGSWGYSSGRSAEWNDYKGDVHYGEHGEVTFEYGFTGTGIEFLTEQDQSGGDIDIYLDGEFKETVSANGSPHLGQFSVYQVSGLPNGPHTLKGVMKGGSYLIVDGFKVTTDSLLAENTATFDKNDPKDLPVTLTLGGDSFTGISNGDTDLVRGTDYTVTGDTVTLRRAYLQQRQPGQTNLTFHFDGDVTQTLPIEVVQAFANSEISPEKADFDKRASRQADLPVTLQLNGNQLAGIWNGSSSLEANVDYTVGDAGVVISKAYLSTLPQGVTELTFKFSAGASASLEVTVTDSSMTERYQILNDDDSSIYYSDGWSTNGGRGFGDYMDNVHYSENNGESFEITFDGVGVQYITELDPSQGDVDIYLDGQQVATANTYAAERSAQQVVYQVSGLPEGTHTLKGVKKSGRFMLVDAIKVQLPDVISKTSFEFNTNPDAQEDISVQVLTDIGNLDGVYNGSQPLAAGEDYTVNGSTVTISKAYLAAHAAETESLRLTFAFRGDYRDDVHVTEANGDSYQYTFEGTGISLIGPTGPELGKMEVYIDGKLKGTADAYSSVRKTQQPLFSKSGLKSGTHTVKVVKTSGQMLLADKLEFDVANEGEGPNPHSTSKGNNGNHGNGNNGNGNHGNHGSNGNNGNNGSNGNGGKGPGGKQG</sequence>
<dbReference type="Gene3D" id="2.60.120.260">
    <property type="entry name" value="Galactose-binding domain-like"/>
    <property type="match status" value="3"/>
</dbReference>
<comment type="caution">
    <text evidence="13">The sequence shown here is derived from an EMBL/GenBank/DDBJ whole genome shotgun (WGS) entry which is preliminary data.</text>
</comment>
<keyword evidence="6 8" id="KW-0326">Glycosidase</keyword>
<dbReference type="InterPro" id="IPR002241">
    <property type="entry name" value="Glyco_hydro_27"/>
</dbReference>
<comment type="catalytic activity">
    <reaction evidence="8">
        <text>Hydrolysis of terminal, non-reducing alpha-D-galactose residues in alpha-D-galactosides, including galactose oligosaccharides, galactomannans and galactolipids.</text>
        <dbReference type="EC" id="3.2.1.22"/>
    </reaction>
</comment>
<dbReference type="EC" id="3.2.1.22" evidence="8"/>
<dbReference type="PANTHER" id="PTHR11452:SF33">
    <property type="entry name" value="ALPHA-GALACTOSIDASE 2"/>
    <property type="match status" value="1"/>
</dbReference>
<dbReference type="Gene3D" id="2.60.40.10">
    <property type="entry name" value="Immunoglobulins"/>
    <property type="match status" value="2"/>
</dbReference>
<evidence type="ECO:0000259" key="11">
    <source>
        <dbReference type="Pfam" id="PF03442"/>
    </source>
</evidence>
<dbReference type="InterPro" id="IPR041233">
    <property type="entry name" value="Melibiase_C"/>
</dbReference>
<dbReference type="EMBL" id="BMHF01000010">
    <property type="protein sequence ID" value="GGA42942.1"/>
    <property type="molecule type" value="Genomic_DNA"/>
</dbReference>
<dbReference type="InterPro" id="IPR013780">
    <property type="entry name" value="Glyco_hydro_b"/>
</dbReference>
<feature type="signal peptide" evidence="10">
    <location>
        <begin position="1"/>
        <end position="20"/>
    </location>
</feature>
<feature type="chain" id="PRO_5046656524" description="Alpha-galactosidase" evidence="10">
    <location>
        <begin position="21"/>
        <end position="1222"/>
    </location>
</feature>
<dbReference type="Proteomes" id="UP000609323">
    <property type="component" value="Unassembled WGS sequence"/>
</dbReference>
<evidence type="ECO:0000256" key="6">
    <source>
        <dbReference type="ARBA" id="ARBA00023295"/>
    </source>
</evidence>
<organism evidence="13 14">
    <name type="scientific">Paenibacillus physcomitrellae</name>
    <dbReference type="NCBI Taxonomy" id="1619311"/>
    <lineage>
        <taxon>Bacteria</taxon>
        <taxon>Bacillati</taxon>
        <taxon>Bacillota</taxon>
        <taxon>Bacilli</taxon>
        <taxon>Bacillales</taxon>
        <taxon>Paenibacillaceae</taxon>
        <taxon>Paenibacillus</taxon>
    </lineage>
</organism>
<keyword evidence="2 10" id="KW-0732">Signal</keyword>
<evidence type="ECO:0000256" key="4">
    <source>
        <dbReference type="ARBA" id="ARBA00023001"/>
    </source>
</evidence>
<accession>A0ABQ1GFR8</accession>
<dbReference type="InterPro" id="IPR005102">
    <property type="entry name" value="Carbo-bd_X2"/>
</dbReference>
<keyword evidence="7" id="KW-0624">Polysaccharide degradation</keyword>